<evidence type="ECO:0000256" key="7">
    <source>
        <dbReference type="ARBA" id="ARBA00023136"/>
    </source>
</evidence>
<dbReference type="CDD" id="cd09628">
    <property type="entry name" value="DOMON_SDR_2_like"/>
    <property type="match status" value="1"/>
</dbReference>
<feature type="transmembrane region" description="Helical" evidence="8">
    <location>
        <begin position="402"/>
        <end position="424"/>
    </location>
</feature>
<dbReference type="InterPro" id="IPR006593">
    <property type="entry name" value="Cyt_b561/ferric_Rdtase_TM"/>
</dbReference>
<dbReference type="Gene3D" id="1.20.120.1770">
    <property type="match status" value="1"/>
</dbReference>
<keyword evidence="6 8" id="KW-1133">Transmembrane helix</keyword>
<evidence type="ECO:0000256" key="4">
    <source>
        <dbReference type="ARBA" id="ARBA00022729"/>
    </source>
</evidence>
<dbReference type="SUPFAM" id="SSF49344">
    <property type="entry name" value="CBD9-like"/>
    <property type="match status" value="1"/>
</dbReference>
<evidence type="ECO:0000259" key="11">
    <source>
        <dbReference type="PROSITE" id="PS50939"/>
    </source>
</evidence>
<dbReference type="Pfam" id="PF03188">
    <property type="entry name" value="Cytochrom_B561"/>
    <property type="match status" value="1"/>
</dbReference>
<dbReference type="SMART" id="SM00665">
    <property type="entry name" value="B561"/>
    <property type="match status" value="1"/>
</dbReference>
<evidence type="ECO:0000259" key="10">
    <source>
        <dbReference type="PROSITE" id="PS50836"/>
    </source>
</evidence>
<name>A0ABM1A2H2_APLCA</name>
<feature type="chain" id="PRO_5045391052" evidence="9">
    <location>
        <begin position="23"/>
        <end position="431"/>
    </location>
</feature>
<proteinExistence type="predicted"/>
<keyword evidence="4 9" id="KW-0732">Signal</keyword>
<evidence type="ECO:0000313" key="13">
    <source>
        <dbReference type="RefSeq" id="XP_012939508.1"/>
    </source>
</evidence>
<keyword evidence="7 8" id="KW-0472">Membrane</keyword>
<feature type="transmembrane region" description="Helical" evidence="8">
    <location>
        <begin position="322"/>
        <end position="343"/>
    </location>
</feature>
<keyword evidence="5" id="KW-0249">Electron transport</keyword>
<dbReference type="CDD" id="cd08760">
    <property type="entry name" value="Cyt_b561_FRRS1_like"/>
    <property type="match status" value="1"/>
</dbReference>
<keyword evidence="3 8" id="KW-0812">Transmembrane</keyword>
<evidence type="ECO:0000256" key="6">
    <source>
        <dbReference type="ARBA" id="ARBA00022989"/>
    </source>
</evidence>
<dbReference type="InterPro" id="IPR005018">
    <property type="entry name" value="DOMON_domain"/>
</dbReference>
<reference evidence="13" key="1">
    <citation type="submission" date="2025-08" db="UniProtKB">
        <authorList>
            <consortium name="RefSeq"/>
        </authorList>
    </citation>
    <scope>IDENTIFICATION</scope>
</reference>
<feature type="transmembrane region" description="Helical" evidence="8">
    <location>
        <begin position="292"/>
        <end position="310"/>
    </location>
</feature>
<gene>
    <name evidence="13" type="primary">LOC101856997</name>
</gene>
<sequence length="431" mass="46411">MTYIGGVVRVFLPLLLAQYVLATVPSDPECSVTKGCFSECSGDACEFVVSWRVDGDFGLYTLTSDIGSTTAGWIGLGFSADQNMGGDSVSGCAYGADGRVLVFNAQTTGTVPPDLFQDDAVTLTDSSRQGSTLTCTIRRPTAASSDGKRFDITQPWYLLFARGTTPTTNNGAVQGVSYHGPDGRFVSSGKVKVTDTGSQGSEVIKFPLIKAHGCLMIIAWIYFASIGIILARYYKPVWVDLMCSQKVWFQIHRTCMVFAFLCTGVGFALIFAEVKGWSELVGEKEYLKGHPIMGVIVTSLAVINPLMALIRPHPGTPNRPIFNWAHWFVGTAAHILGIVTIFFGTQLGRADSPDYVIYILAAFVVWQVALELFLVAVSVYGGRKVTDGKSAPQKSVDVLKKFVLVLHLMVVSALTSVLVALVVVGKTGLAD</sequence>
<keyword evidence="12" id="KW-1185">Reference proteome</keyword>
<organism evidence="12 13">
    <name type="scientific">Aplysia californica</name>
    <name type="common">California sea hare</name>
    <dbReference type="NCBI Taxonomy" id="6500"/>
    <lineage>
        <taxon>Eukaryota</taxon>
        <taxon>Metazoa</taxon>
        <taxon>Spiralia</taxon>
        <taxon>Lophotrochozoa</taxon>
        <taxon>Mollusca</taxon>
        <taxon>Gastropoda</taxon>
        <taxon>Heterobranchia</taxon>
        <taxon>Euthyneura</taxon>
        <taxon>Tectipleura</taxon>
        <taxon>Aplysiida</taxon>
        <taxon>Aplysioidea</taxon>
        <taxon>Aplysiidae</taxon>
        <taxon>Aplysia</taxon>
    </lineage>
</organism>
<evidence type="ECO:0000256" key="8">
    <source>
        <dbReference type="SAM" id="Phobius"/>
    </source>
</evidence>
<keyword evidence="2" id="KW-0813">Transport</keyword>
<dbReference type="Pfam" id="PF03351">
    <property type="entry name" value="DOMON"/>
    <property type="match status" value="1"/>
</dbReference>
<evidence type="ECO:0000256" key="1">
    <source>
        <dbReference type="ARBA" id="ARBA00004370"/>
    </source>
</evidence>
<feature type="transmembrane region" description="Helical" evidence="8">
    <location>
        <begin position="355"/>
        <end position="381"/>
    </location>
</feature>
<dbReference type="PANTHER" id="PTHR23130">
    <property type="entry name" value="CYTOCHROME B561 AND DOMON DOMAIN-CONTAINING PROTEIN"/>
    <property type="match status" value="1"/>
</dbReference>
<dbReference type="PROSITE" id="PS50939">
    <property type="entry name" value="CYTOCHROME_B561"/>
    <property type="match status" value="1"/>
</dbReference>
<dbReference type="PANTHER" id="PTHR23130:SF171">
    <property type="entry name" value="OS01G0895300 PROTEIN"/>
    <property type="match status" value="1"/>
</dbReference>
<feature type="transmembrane region" description="Helical" evidence="8">
    <location>
        <begin position="255"/>
        <end position="272"/>
    </location>
</feature>
<dbReference type="GeneID" id="101856997"/>
<dbReference type="RefSeq" id="XP_012939508.1">
    <property type="nucleotide sequence ID" value="XM_013084054.2"/>
</dbReference>
<dbReference type="SMART" id="SM00664">
    <property type="entry name" value="DoH"/>
    <property type="match status" value="1"/>
</dbReference>
<evidence type="ECO:0000313" key="12">
    <source>
        <dbReference type="Proteomes" id="UP000694888"/>
    </source>
</evidence>
<comment type="subcellular location">
    <subcellularLocation>
        <location evidence="1">Membrane</location>
    </subcellularLocation>
</comment>
<evidence type="ECO:0000256" key="3">
    <source>
        <dbReference type="ARBA" id="ARBA00022692"/>
    </source>
</evidence>
<evidence type="ECO:0000256" key="5">
    <source>
        <dbReference type="ARBA" id="ARBA00022982"/>
    </source>
</evidence>
<accession>A0ABM1A2H2</accession>
<evidence type="ECO:0000256" key="9">
    <source>
        <dbReference type="SAM" id="SignalP"/>
    </source>
</evidence>
<feature type="signal peptide" evidence="9">
    <location>
        <begin position="1"/>
        <end position="22"/>
    </location>
</feature>
<feature type="transmembrane region" description="Helical" evidence="8">
    <location>
        <begin position="215"/>
        <end position="234"/>
    </location>
</feature>
<dbReference type="Proteomes" id="UP000694888">
    <property type="component" value="Unplaced"/>
</dbReference>
<protein>
    <submittedName>
        <fullName evidence="13">Ferric-chelate reductase 1 homolog</fullName>
    </submittedName>
</protein>
<feature type="domain" description="Cytochrome b561" evidence="11">
    <location>
        <begin position="175"/>
        <end position="384"/>
    </location>
</feature>
<feature type="domain" description="DOMON" evidence="10">
    <location>
        <begin position="45"/>
        <end position="163"/>
    </location>
</feature>
<dbReference type="Gene3D" id="2.60.40.1210">
    <property type="entry name" value="Cellobiose dehydrogenase, cytochrome domain"/>
    <property type="match status" value="1"/>
</dbReference>
<dbReference type="PROSITE" id="PS50836">
    <property type="entry name" value="DOMON"/>
    <property type="match status" value="1"/>
</dbReference>
<evidence type="ECO:0000256" key="2">
    <source>
        <dbReference type="ARBA" id="ARBA00022448"/>
    </source>
</evidence>